<dbReference type="GO" id="GO:0000034">
    <property type="term" value="F:adenine deaminase activity"/>
    <property type="evidence" value="ECO:0007669"/>
    <property type="project" value="UniProtKB-EC"/>
</dbReference>
<protein>
    <submittedName>
        <fullName evidence="6">Adenine deaminase</fullName>
        <ecNumber evidence="6">3.5.4.2</ecNumber>
    </submittedName>
</protein>
<sequence length="344" mass="39252">MIQPFQKKMIASMPKAENHIHIEGSIPLYLALELAEKNHVKLPCDTAQGLRQWIKDTKGTYGLNGFMYCNRKINSVCIHEEDYEAVVMELAKQAKVQNIIYQELFLDYPLNEERGIPIEVVMDGYITAKKRAIDELGVELVYIAGLDRTLPSEQCVNFVKKLEKYLDYVDGLGMDCEEKGHPCRKHVESYRLAEDMGLFLTAHAGEDAGVQDGYRNIWDALELLHVKRIDHGCQTVKDPNLVRYLAEHKILCTICPTANVGSRNVESFETHPAMEMLRRGIPCSINSDNPPCSDNLNENYEKAVDLMGFTEQELIDMARNAFKFSIKGDKYLPLFDRWKSEQGL</sequence>
<gene>
    <name evidence="6" type="ORF">CBLFYP116_03125</name>
</gene>
<evidence type="ECO:0000256" key="4">
    <source>
        <dbReference type="ARBA" id="ARBA00022801"/>
    </source>
</evidence>
<keyword evidence="5" id="KW-0862">Zinc</keyword>
<comment type="similarity">
    <text evidence="2">Belongs to the metallo-dependent hydrolases superfamily. Adenosine and AMP deaminases family.</text>
</comment>
<evidence type="ECO:0000256" key="2">
    <source>
        <dbReference type="ARBA" id="ARBA00006676"/>
    </source>
</evidence>
<dbReference type="GO" id="GO:0046872">
    <property type="term" value="F:metal ion binding"/>
    <property type="evidence" value="ECO:0007669"/>
    <property type="project" value="UniProtKB-KW"/>
</dbReference>
<dbReference type="GO" id="GO:0043103">
    <property type="term" value="P:hypoxanthine salvage"/>
    <property type="evidence" value="ECO:0007669"/>
    <property type="project" value="TreeGrafter"/>
</dbReference>
<dbReference type="GO" id="GO:0005829">
    <property type="term" value="C:cytosol"/>
    <property type="evidence" value="ECO:0007669"/>
    <property type="project" value="TreeGrafter"/>
</dbReference>
<dbReference type="EC" id="3.5.4.2" evidence="6"/>
<reference evidence="6" key="1">
    <citation type="submission" date="2019-11" db="EMBL/GenBank/DDBJ databases">
        <authorList>
            <person name="Feng L."/>
        </authorList>
    </citation>
    <scope>NUCLEOTIDE SEQUENCE</scope>
    <source>
        <strain evidence="6">CbolteaeLFYP116</strain>
    </source>
</reference>
<keyword evidence="4 6" id="KW-0378">Hydrolase</keyword>
<dbReference type="PANTHER" id="PTHR43114:SF6">
    <property type="entry name" value="ADENINE DEAMINASE"/>
    <property type="match status" value="1"/>
</dbReference>
<evidence type="ECO:0000313" key="6">
    <source>
        <dbReference type="EMBL" id="VYT35156.1"/>
    </source>
</evidence>
<evidence type="ECO:0000256" key="1">
    <source>
        <dbReference type="ARBA" id="ARBA00001947"/>
    </source>
</evidence>
<dbReference type="InterPro" id="IPR006330">
    <property type="entry name" value="Ado/ade_deaminase"/>
</dbReference>
<dbReference type="PANTHER" id="PTHR43114">
    <property type="entry name" value="ADENINE DEAMINASE"/>
    <property type="match status" value="1"/>
</dbReference>
<accession>A0A6N2W6Z5</accession>
<dbReference type="GO" id="GO:0006146">
    <property type="term" value="P:adenine catabolic process"/>
    <property type="evidence" value="ECO:0007669"/>
    <property type="project" value="TreeGrafter"/>
</dbReference>
<evidence type="ECO:0000256" key="5">
    <source>
        <dbReference type="ARBA" id="ARBA00022833"/>
    </source>
</evidence>
<dbReference type="InterPro" id="IPR001365">
    <property type="entry name" value="A_deaminase_dom"/>
</dbReference>
<evidence type="ECO:0000256" key="3">
    <source>
        <dbReference type="ARBA" id="ARBA00022723"/>
    </source>
</evidence>
<dbReference type="NCBIfam" id="TIGR01430">
    <property type="entry name" value="aden_deam"/>
    <property type="match status" value="1"/>
</dbReference>
<dbReference type="EMBL" id="CACRTF010000014">
    <property type="protein sequence ID" value="VYT35156.1"/>
    <property type="molecule type" value="Genomic_DNA"/>
</dbReference>
<name>A0A6N2W6Z5_9FIRM</name>
<dbReference type="AlphaFoldDB" id="A0A6N2W6Z5"/>
<dbReference type="SUPFAM" id="SSF51556">
    <property type="entry name" value="Metallo-dependent hydrolases"/>
    <property type="match status" value="1"/>
</dbReference>
<proteinExistence type="inferred from homology"/>
<comment type="cofactor">
    <cofactor evidence="1">
        <name>Zn(2+)</name>
        <dbReference type="ChEBI" id="CHEBI:29105"/>
    </cofactor>
</comment>
<dbReference type="InterPro" id="IPR032466">
    <property type="entry name" value="Metal_Hydrolase"/>
</dbReference>
<organism evidence="6">
    <name type="scientific">Enterocloster bolteae</name>
    <dbReference type="NCBI Taxonomy" id="208479"/>
    <lineage>
        <taxon>Bacteria</taxon>
        <taxon>Bacillati</taxon>
        <taxon>Bacillota</taxon>
        <taxon>Clostridia</taxon>
        <taxon>Lachnospirales</taxon>
        <taxon>Lachnospiraceae</taxon>
        <taxon>Enterocloster</taxon>
    </lineage>
</organism>
<dbReference type="RefSeq" id="WP_002577741.1">
    <property type="nucleotide sequence ID" value="NZ_BAABZS010000001.1"/>
</dbReference>
<keyword evidence="3" id="KW-0479">Metal-binding</keyword>
<dbReference type="Pfam" id="PF00962">
    <property type="entry name" value="A_deaminase"/>
    <property type="match status" value="1"/>
</dbReference>
<dbReference type="Gene3D" id="3.20.20.140">
    <property type="entry name" value="Metal-dependent hydrolases"/>
    <property type="match status" value="1"/>
</dbReference>
<dbReference type="GeneID" id="23116223"/>